<dbReference type="Proteomes" id="UP000182427">
    <property type="component" value="Chromosome I"/>
</dbReference>
<evidence type="ECO:0000313" key="1">
    <source>
        <dbReference type="EMBL" id="SDE82806.1"/>
    </source>
</evidence>
<sequence>MLTTGRSQEEIKTAAVGKTGVLRRKHFVGYCAVSGDCIGFAWNNRERVDGGEGGILTLEALKA</sequence>
<reference evidence="1 2" key="1">
    <citation type="submission" date="2016-10" db="EMBL/GenBank/DDBJ databases">
        <authorList>
            <person name="de Groot N.N."/>
        </authorList>
    </citation>
    <scope>NUCLEOTIDE SEQUENCE [LARGE SCALE GENOMIC DNA]</scope>
    <source>
        <strain evidence="1 2">GAS232</strain>
    </source>
</reference>
<protein>
    <submittedName>
        <fullName evidence="1">Uncharacterized protein</fullName>
    </submittedName>
</protein>
<dbReference type="EMBL" id="LT629690">
    <property type="protein sequence ID" value="SDE82806.1"/>
    <property type="molecule type" value="Genomic_DNA"/>
</dbReference>
<organism evidence="1 2">
    <name type="scientific">Terriglobus roseus</name>
    <dbReference type="NCBI Taxonomy" id="392734"/>
    <lineage>
        <taxon>Bacteria</taxon>
        <taxon>Pseudomonadati</taxon>
        <taxon>Acidobacteriota</taxon>
        <taxon>Terriglobia</taxon>
        <taxon>Terriglobales</taxon>
        <taxon>Acidobacteriaceae</taxon>
        <taxon>Terriglobus</taxon>
    </lineage>
</organism>
<name>A0A1G7G3S1_9BACT</name>
<gene>
    <name evidence="1" type="ORF">SAMN05444167_0544</name>
</gene>
<keyword evidence="2" id="KW-1185">Reference proteome</keyword>
<dbReference type="AlphaFoldDB" id="A0A1G7G3S1"/>
<proteinExistence type="predicted"/>
<accession>A0A1G7G3S1</accession>
<evidence type="ECO:0000313" key="2">
    <source>
        <dbReference type="Proteomes" id="UP000182427"/>
    </source>
</evidence>